<keyword evidence="5" id="KW-0520">NAD</keyword>
<comment type="catalytic activity">
    <reaction evidence="7">
        <text>UDP-N-acetyl-alpha-D-mannosamine + 2 NAD(+) + H2O = UDP-N-acetyl-alpha-D-mannosaminouronate + 2 NADH + 3 H(+)</text>
        <dbReference type="Rhea" id="RHEA:25780"/>
        <dbReference type="ChEBI" id="CHEBI:15377"/>
        <dbReference type="ChEBI" id="CHEBI:15378"/>
        <dbReference type="ChEBI" id="CHEBI:57540"/>
        <dbReference type="ChEBI" id="CHEBI:57945"/>
        <dbReference type="ChEBI" id="CHEBI:68623"/>
        <dbReference type="ChEBI" id="CHEBI:70731"/>
        <dbReference type="EC" id="1.1.1.336"/>
    </reaction>
</comment>
<dbReference type="Pfam" id="PF00984">
    <property type="entry name" value="UDPG_MGDP_dh"/>
    <property type="match status" value="1"/>
</dbReference>
<dbReference type="InterPro" id="IPR028359">
    <property type="entry name" value="UDP_ManNAc/GlcNAc_DH"/>
</dbReference>
<dbReference type="SUPFAM" id="SSF52413">
    <property type="entry name" value="UDP-glucose/GDP-mannose dehydrogenase C-terminal domain"/>
    <property type="match status" value="2"/>
</dbReference>
<evidence type="ECO:0000256" key="6">
    <source>
        <dbReference type="ARBA" id="ARBA00030172"/>
    </source>
</evidence>
<evidence type="ECO:0000256" key="2">
    <source>
        <dbReference type="ARBA" id="ARBA00012935"/>
    </source>
</evidence>
<proteinExistence type="inferred from homology"/>
<dbReference type="EMBL" id="FOTC01000001">
    <property type="protein sequence ID" value="SFK71016.1"/>
    <property type="molecule type" value="Genomic_DNA"/>
</dbReference>
<dbReference type="InterPro" id="IPR014027">
    <property type="entry name" value="UDP-Glc/GDP-Man_DH_C"/>
</dbReference>
<dbReference type="GO" id="GO:0000271">
    <property type="term" value="P:polysaccharide biosynthetic process"/>
    <property type="evidence" value="ECO:0007669"/>
    <property type="project" value="InterPro"/>
</dbReference>
<dbReference type="PANTHER" id="PTHR43491">
    <property type="entry name" value="UDP-N-ACETYL-D-MANNOSAMINE DEHYDROGENASE"/>
    <property type="match status" value="1"/>
</dbReference>
<dbReference type="NCBIfam" id="TIGR03026">
    <property type="entry name" value="NDP-sugDHase"/>
    <property type="match status" value="1"/>
</dbReference>
<dbReference type="GO" id="GO:0089714">
    <property type="term" value="F:UDP-N-acetyl-D-mannosamine dehydrogenase activity"/>
    <property type="evidence" value="ECO:0007669"/>
    <property type="project" value="UniProtKB-EC"/>
</dbReference>
<dbReference type="Pfam" id="PF03720">
    <property type="entry name" value="UDPG_MGDP_dh_C"/>
    <property type="match status" value="1"/>
</dbReference>
<dbReference type="GO" id="GO:0051287">
    <property type="term" value="F:NAD binding"/>
    <property type="evidence" value="ECO:0007669"/>
    <property type="project" value="InterPro"/>
</dbReference>
<dbReference type="Gene3D" id="3.40.50.720">
    <property type="entry name" value="NAD(P)-binding Rossmann-like Domain"/>
    <property type="match status" value="2"/>
</dbReference>
<evidence type="ECO:0000256" key="1">
    <source>
        <dbReference type="ARBA" id="ARBA00006601"/>
    </source>
</evidence>
<dbReference type="SMART" id="SM00984">
    <property type="entry name" value="UDPG_MGDP_dh_C"/>
    <property type="match status" value="1"/>
</dbReference>
<dbReference type="InterPro" id="IPR001732">
    <property type="entry name" value="UDP-Glc/GDP-Man_DH_N"/>
</dbReference>
<dbReference type="InterPro" id="IPR017476">
    <property type="entry name" value="UDP-Glc/GDP-Man"/>
</dbReference>
<dbReference type="Proteomes" id="UP000199607">
    <property type="component" value="Unassembled WGS sequence"/>
</dbReference>
<dbReference type="GO" id="GO:0016628">
    <property type="term" value="F:oxidoreductase activity, acting on the CH-CH group of donors, NAD or NADP as acceptor"/>
    <property type="evidence" value="ECO:0007669"/>
    <property type="project" value="InterPro"/>
</dbReference>
<name>A0A1I4BSN7_9EURY</name>
<evidence type="ECO:0000256" key="7">
    <source>
        <dbReference type="ARBA" id="ARBA00049130"/>
    </source>
</evidence>
<feature type="domain" description="UDP-glucose/GDP-mannose dehydrogenase C-terminal" evidence="9">
    <location>
        <begin position="306"/>
        <end position="424"/>
    </location>
</feature>
<dbReference type="EC" id="1.1.1.336" evidence="2"/>
<evidence type="ECO:0000259" key="9">
    <source>
        <dbReference type="SMART" id="SM00984"/>
    </source>
</evidence>
<protein>
    <recommendedName>
        <fullName evidence="3">UDP-N-acetyl-D-mannosamine dehydrogenase</fullName>
        <ecNumber evidence="2">1.1.1.336</ecNumber>
    </recommendedName>
    <alternativeName>
        <fullName evidence="6">UDP-ManNAc 6-dehydrogenase</fullName>
    </alternativeName>
</protein>
<dbReference type="SUPFAM" id="SSF48179">
    <property type="entry name" value="6-phosphogluconate dehydrogenase C-terminal domain-like"/>
    <property type="match status" value="1"/>
</dbReference>
<organism evidence="10 11">
    <name type="scientific">Halogranum rubrum</name>
    <dbReference type="NCBI Taxonomy" id="553466"/>
    <lineage>
        <taxon>Archaea</taxon>
        <taxon>Methanobacteriati</taxon>
        <taxon>Methanobacteriota</taxon>
        <taxon>Stenosarchaea group</taxon>
        <taxon>Halobacteria</taxon>
        <taxon>Halobacteriales</taxon>
        <taxon>Haloferacaceae</taxon>
    </lineage>
</organism>
<dbReference type="SUPFAM" id="SSF51735">
    <property type="entry name" value="NAD(P)-binding Rossmann-fold domains"/>
    <property type="match status" value="1"/>
</dbReference>
<evidence type="ECO:0000313" key="10">
    <source>
        <dbReference type="EMBL" id="SFK71016.1"/>
    </source>
</evidence>
<dbReference type="Pfam" id="PF03721">
    <property type="entry name" value="UDPG_MGDP_dh_N"/>
    <property type="match status" value="1"/>
</dbReference>
<comment type="similarity">
    <text evidence="1 8">Belongs to the UDP-glucose/GDP-mannose dehydrogenase family.</text>
</comment>
<evidence type="ECO:0000256" key="3">
    <source>
        <dbReference type="ARBA" id="ARBA00016796"/>
    </source>
</evidence>
<gene>
    <name evidence="10" type="ORF">SAMN04487950_0707</name>
</gene>
<dbReference type="PANTHER" id="PTHR43491:SF2">
    <property type="entry name" value="UDP-N-ACETYL-D-MANNOSAMINE DEHYDROGENASE"/>
    <property type="match status" value="1"/>
</dbReference>
<dbReference type="STRING" id="553466.SAMN04487950_0707"/>
<reference evidence="11" key="1">
    <citation type="submission" date="2016-10" db="EMBL/GenBank/DDBJ databases">
        <authorList>
            <person name="Varghese N."/>
            <person name="Submissions S."/>
        </authorList>
    </citation>
    <scope>NUCLEOTIDE SEQUENCE [LARGE SCALE GENOMIC DNA]</scope>
    <source>
        <strain evidence="11">CGMCC 1.7738</strain>
    </source>
</reference>
<accession>A0A1I4BSN7</accession>
<dbReference type="PIRSF" id="PIRSF000124">
    <property type="entry name" value="UDPglc_GDPman_dh"/>
    <property type="match status" value="1"/>
</dbReference>
<evidence type="ECO:0000313" key="11">
    <source>
        <dbReference type="Proteomes" id="UP000199607"/>
    </source>
</evidence>
<evidence type="ECO:0000256" key="8">
    <source>
        <dbReference type="PIRNR" id="PIRNR000124"/>
    </source>
</evidence>
<dbReference type="InterPro" id="IPR036220">
    <property type="entry name" value="UDP-Glc/GDP-Man_DH_C_sf"/>
</dbReference>
<evidence type="ECO:0000256" key="4">
    <source>
        <dbReference type="ARBA" id="ARBA00023002"/>
    </source>
</evidence>
<dbReference type="InterPro" id="IPR014026">
    <property type="entry name" value="UDP-Glc/GDP-Man_DH_dimer"/>
</dbReference>
<dbReference type="InterPro" id="IPR036291">
    <property type="entry name" value="NAD(P)-bd_dom_sf"/>
</dbReference>
<keyword evidence="11" id="KW-1185">Reference proteome</keyword>
<evidence type="ECO:0000256" key="5">
    <source>
        <dbReference type="ARBA" id="ARBA00023027"/>
    </source>
</evidence>
<keyword evidence="4" id="KW-0560">Oxidoreductase</keyword>
<sequence>MKICVHGIGYIGLATAALFANAGHDVVGYDPNERLVSELRAGNPRTTEEELRTFVLDALDNGFEPADEPVEADCHLVCVPTPYDEESQMADLAYVEAAGRTVAEYLRPGDLVILESTVPPGTTEDAFASVLENSGLTAGEDFALAHCPEMVLPGNITYEIVHNDRIIGGIDTASTDRAVALYEPLVEGAIHRAPDATTAEFVKLTQNAYRDVNIAFANELARVAHDYGIRSRDAIALANVHPRVDVLQPGPGVGGHCLPIDPWFLGQSSDSLDIIESARRINEGMVDFVAELLEGEVGPLAGTSVAVLGVAYKGNVDDSRHSPGLRFADLLRAVPAASGTEAEATATDGGQTGHDTGVDVRLHDPYVDDHDGSLGLVDLEDALRDADAVVVTAAHDAYRDIDPKMVRELVSRPLVVDTLSCLDANAWRDAGFDYVEV</sequence>
<dbReference type="AlphaFoldDB" id="A0A1I4BSN7"/>
<dbReference type="PIRSF" id="PIRSF500136">
    <property type="entry name" value="UDP_ManNAc_DH"/>
    <property type="match status" value="1"/>
</dbReference>
<dbReference type="RefSeq" id="WP_089865763.1">
    <property type="nucleotide sequence ID" value="NZ_FOTC01000001.1"/>
</dbReference>
<dbReference type="InterPro" id="IPR008927">
    <property type="entry name" value="6-PGluconate_DH-like_C_sf"/>
</dbReference>